<evidence type="ECO:0000256" key="1">
    <source>
        <dbReference type="SAM" id="MobiDB-lite"/>
    </source>
</evidence>
<proteinExistence type="predicted"/>
<gene>
    <name evidence="2" type="ORF">NDU88_010184</name>
</gene>
<reference evidence="2" key="1">
    <citation type="journal article" date="2022" name="bioRxiv">
        <title>Sequencing and chromosome-scale assembly of the giantPleurodeles waltlgenome.</title>
        <authorList>
            <person name="Brown T."/>
            <person name="Elewa A."/>
            <person name="Iarovenko S."/>
            <person name="Subramanian E."/>
            <person name="Araus A.J."/>
            <person name="Petzold A."/>
            <person name="Susuki M."/>
            <person name="Suzuki K.-i.T."/>
            <person name="Hayashi T."/>
            <person name="Toyoda A."/>
            <person name="Oliveira C."/>
            <person name="Osipova E."/>
            <person name="Leigh N.D."/>
            <person name="Simon A."/>
            <person name="Yun M.H."/>
        </authorList>
    </citation>
    <scope>NUCLEOTIDE SEQUENCE</scope>
    <source>
        <strain evidence="2">20211129_DDA</strain>
        <tissue evidence="2">Liver</tissue>
    </source>
</reference>
<evidence type="ECO:0000313" key="2">
    <source>
        <dbReference type="EMBL" id="KAJ1131852.1"/>
    </source>
</evidence>
<keyword evidence="3" id="KW-1185">Reference proteome</keyword>
<comment type="caution">
    <text evidence="2">The sequence shown here is derived from an EMBL/GenBank/DDBJ whole genome shotgun (WGS) entry which is preliminary data.</text>
</comment>
<organism evidence="2 3">
    <name type="scientific">Pleurodeles waltl</name>
    <name type="common">Iberian ribbed newt</name>
    <dbReference type="NCBI Taxonomy" id="8319"/>
    <lineage>
        <taxon>Eukaryota</taxon>
        <taxon>Metazoa</taxon>
        <taxon>Chordata</taxon>
        <taxon>Craniata</taxon>
        <taxon>Vertebrata</taxon>
        <taxon>Euteleostomi</taxon>
        <taxon>Amphibia</taxon>
        <taxon>Batrachia</taxon>
        <taxon>Caudata</taxon>
        <taxon>Salamandroidea</taxon>
        <taxon>Salamandridae</taxon>
        <taxon>Pleurodelinae</taxon>
        <taxon>Pleurodeles</taxon>
    </lineage>
</organism>
<evidence type="ECO:0000313" key="3">
    <source>
        <dbReference type="Proteomes" id="UP001066276"/>
    </source>
</evidence>
<dbReference type="EMBL" id="JANPWB010000011">
    <property type="protein sequence ID" value="KAJ1131852.1"/>
    <property type="molecule type" value="Genomic_DNA"/>
</dbReference>
<dbReference type="AlphaFoldDB" id="A0AAV7PXI4"/>
<feature type="region of interest" description="Disordered" evidence="1">
    <location>
        <begin position="27"/>
        <end position="48"/>
    </location>
</feature>
<accession>A0AAV7PXI4</accession>
<name>A0AAV7PXI4_PLEWA</name>
<feature type="region of interest" description="Disordered" evidence="1">
    <location>
        <begin position="107"/>
        <end position="130"/>
    </location>
</feature>
<sequence>MAESRWISPSNIHTSLCQVASRLLPRPTKGPRVLQRGTGGPRSARASRPLCPRSVLRPQSRWGGVPEAKRLRGQAATYRLWGAPSLHAIAALAAPIFWSEQRSGTSQRDRAAGVGASSVPRIGREPSAPGSSFDAPLATASVLLVPQQGGWFSTPQRVKVSLFRIFIVGRVGAAIYASDPVAILDTPPSIQVPLTGKVP</sequence>
<protein>
    <submittedName>
        <fullName evidence="2">Uncharacterized protein</fullName>
    </submittedName>
</protein>
<dbReference type="Proteomes" id="UP001066276">
    <property type="component" value="Chromosome 7"/>
</dbReference>